<comment type="caution">
    <text evidence="3">The sequence shown here is derived from an EMBL/GenBank/DDBJ whole genome shotgun (WGS) entry which is preliminary data.</text>
</comment>
<organism evidence="3 4">
    <name type="scientific">Undibacterium arcticum</name>
    <dbReference type="NCBI Taxonomy" id="1762892"/>
    <lineage>
        <taxon>Bacteria</taxon>
        <taxon>Pseudomonadati</taxon>
        <taxon>Pseudomonadota</taxon>
        <taxon>Betaproteobacteria</taxon>
        <taxon>Burkholderiales</taxon>
        <taxon>Oxalobacteraceae</taxon>
        <taxon>Undibacterium</taxon>
    </lineage>
</organism>
<proteinExistence type="predicted"/>
<evidence type="ECO:0000256" key="1">
    <source>
        <dbReference type="SAM" id="MobiDB-lite"/>
    </source>
</evidence>
<evidence type="ECO:0000256" key="2">
    <source>
        <dbReference type="SAM" id="SignalP"/>
    </source>
</evidence>
<feature type="compositionally biased region" description="Low complexity" evidence="1">
    <location>
        <begin position="32"/>
        <end position="58"/>
    </location>
</feature>
<feature type="signal peptide" evidence="2">
    <location>
        <begin position="1"/>
        <end position="26"/>
    </location>
</feature>
<protein>
    <recommendedName>
        <fullName evidence="5">Lipoprotein</fullName>
    </recommendedName>
</protein>
<dbReference type="Proteomes" id="UP001595530">
    <property type="component" value="Unassembled WGS sequence"/>
</dbReference>
<name>A0ABV7F3A8_9BURK</name>
<sequence length="109" mass="10889">MNRCRGAFALCLLSVCLFGCKKADTAATVTPADAGMARNPNSVAAPPSALPPSDAAIPPNTPAGTASDATSGPGQSSPSNLNKAQEATAMPLPGQANDHSQVGKEETKK</sequence>
<keyword evidence="2" id="KW-0732">Signal</keyword>
<feature type="chain" id="PRO_5045337097" description="Lipoprotein" evidence="2">
    <location>
        <begin position="27"/>
        <end position="109"/>
    </location>
</feature>
<evidence type="ECO:0008006" key="5">
    <source>
        <dbReference type="Google" id="ProtNLM"/>
    </source>
</evidence>
<dbReference type="RefSeq" id="WP_390329235.1">
    <property type="nucleotide sequence ID" value="NZ_JBHRTP010000052.1"/>
</dbReference>
<feature type="compositionally biased region" description="Polar residues" evidence="1">
    <location>
        <begin position="62"/>
        <end position="85"/>
    </location>
</feature>
<feature type="region of interest" description="Disordered" evidence="1">
    <location>
        <begin position="32"/>
        <end position="109"/>
    </location>
</feature>
<accession>A0ABV7F3A8</accession>
<reference evidence="4" key="1">
    <citation type="journal article" date="2019" name="Int. J. Syst. Evol. Microbiol.">
        <title>The Global Catalogue of Microorganisms (GCM) 10K type strain sequencing project: providing services to taxonomists for standard genome sequencing and annotation.</title>
        <authorList>
            <consortium name="The Broad Institute Genomics Platform"/>
            <consortium name="The Broad Institute Genome Sequencing Center for Infectious Disease"/>
            <person name="Wu L."/>
            <person name="Ma J."/>
        </authorList>
    </citation>
    <scope>NUCLEOTIDE SEQUENCE [LARGE SCALE GENOMIC DNA]</scope>
    <source>
        <strain evidence="4">KCTC 42986</strain>
    </source>
</reference>
<gene>
    <name evidence="3" type="ORF">ACFOFO_15995</name>
</gene>
<evidence type="ECO:0000313" key="4">
    <source>
        <dbReference type="Proteomes" id="UP001595530"/>
    </source>
</evidence>
<evidence type="ECO:0000313" key="3">
    <source>
        <dbReference type="EMBL" id="MFC3109445.1"/>
    </source>
</evidence>
<keyword evidence="4" id="KW-1185">Reference proteome</keyword>
<dbReference type="EMBL" id="JBHRTP010000052">
    <property type="protein sequence ID" value="MFC3109445.1"/>
    <property type="molecule type" value="Genomic_DNA"/>
</dbReference>